<dbReference type="Proteomes" id="UP000775213">
    <property type="component" value="Unassembled WGS sequence"/>
</dbReference>
<gene>
    <name evidence="1" type="ORF">IEQ34_014267</name>
</gene>
<reference evidence="1 2" key="1">
    <citation type="journal article" date="2021" name="Hortic Res">
        <title>Chromosome-scale assembly of the Dendrobium chrysotoxum genome enhances the understanding of orchid evolution.</title>
        <authorList>
            <person name="Zhang Y."/>
            <person name="Zhang G.Q."/>
            <person name="Zhang D."/>
            <person name="Liu X.D."/>
            <person name="Xu X.Y."/>
            <person name="Sun W.H."/>
            <person name="Yu X."/>
            <person name="Zhu X."/>
            <person name="Wang Z.W."/>
            <person name="Zhao X."/>
            <person name="Zhong W.Y."/>
            <person name="Chen H."/>
            <person name="Yin W.L."/>
            <person name="Huang T."/>
            <person name="Niu S.C."/>
            <person name="Liu Z.J."/>
        </authorList>
    </citation>
    <scope>NUCLEOTIDE SEQUENCE [LARGE SCALE GENOMIC DNA]</scope>
    <source>
        <strain evidence="1">Lindl</strain>
    </source>
</reference>
<proteinExistence type="predicted"/>
<dbReference type="EMBL" id="JAGFBR010000013">
    <property type="protein sequence ID" value="KAH0456360.1"/>
    <property type="molecule type" value="Genomic_DNA"/>
</dbReference>
<name>A0AAV7G2K1_DENCH</name>
<keyword evidence="2" id="KW-1185">Reference proteome</keyword>
<comment type="caution">
    <text evidence="1">The sequence shown here is derived from an EMBL/GenBank/DDBJ whole genome shotgun (WGS) entry which is preliminary data.</text>
</comment>
<sequence length="126" mass="15304">MAQCKMMFFISDPGARIYTMNDWIVDIYLRRFFRYLHRLKKGTYADFGKDNPVYKCYLEFYPGCVKDTAYSVGSFVIGHFYYAWLFYERFQLHYWWKNGMWKDFRVNGGDPCKFLPKKKCANQLLI</sequence>
<organism evidence="1 2">
    <name type="scientific">Dendrobium chrysotoxum</name>
    <name type="common">Orchid</name>
    <dbReference type="NCBI Taxonomy" id="161865"/>
    <lineage>
        <taxon>Eukaryota</taxon>
        <taxon>Viridiplantae</taxon>
        <taxon>Streptophyta</taxon>
        <taxon>Embryophyta</taxon>
        <taxon>Tracheophyta</taxon>
        <taxon>Spermatophyta</taxon>
        <taxon>Magnoliopsida</taxon>
        <taxon>Liliopsida</taxon>
        <taxon>Asparagales</taxon>
        <taxon>Orchidaceae</taxon>
        <taxon>Epidendroideae</taxon>
        <taxon>Malaxideae</taxon>
        <taxon>Dendrobiinae</taxon>
        <taxon>Dendrobium</taxon>
    </lineage>
</organism>
<accession>A0AAV7G2K1</accession>
<evidence type="ECO:0000313" key="2">
    <source>
        <dbReference type="Proteomes" id="UP000775213"/>
    </source>
</evidence>
<protein>
    <submittedName>
        <fullName evidence="1">Uncharacterized protein</fullName>
    </submittedName>
</protein>
<evidence type="ECO:0000313" key="1">
    <source>
        <dbReference type="EMBL" id="KAH0456360.1"/>
    </source>
</evidence>
<dbReference type="AlphaFoldDB" id="A0AAV7G2K1"/>